<dbReference type="Proteomes" id="UP001139035">
    <property type="component" value="Unassembled WGS sequence"/>
</dbReference>
<dbReference type="RefSeq" id="WP_233718261.1">
    <property type="nucleotide sequence ID" value="NZ_JAJUWU010000004.1"/>
</dbReference>
<accession>A0A9X1NXI5</accession>
<reference evidence="2" key="1">
    <citation type="submission" date="2022-01" db="EMBL/GenBank/DDBJ databases">
        <title>Jiella avicenniae sp. nov., a novel endophytic bacterium isolated from bark of Avicennia marina.</title>
        <authorList>
            <person name="Tuo L."/>
        </authorList>
    </citation>
    <scope>NUCLEOTIDE SEQUENCE</scope>
    <source>
        <strain evidence="2">CBK1P-4</strain>
    </source>
</reference>
<evidence type="ECO:0000256" key="1">
    <source>
        <dbReference type="SAM" id="MobiDB-lite"/>
    </source>
</evidence>
<sequence>MTSLPISSLLQILAEELRSLAVTAEEMHHLVCHEHLSRDPSYIRAVQKIDHTTQVLDNLSNFVSAVGEETGEGWSVTIGSALDKIRLSELKQRLHKAEIDDTVANDDHDDHDDHGDLELFG</sequence>
<protein>
    <submittedName>
        <fullName evidence="2">Uncharacterized protein</fullName>
    </submittedName>
</protein>
<comment type="caution">
    <text evidence="2">The sequence shown here is derived from an EMBL/GenBank/DDBJ whole genome shotgun (WGS) entry which is preliminary data.</text>
</comment>
<dbReference type="AlphaFoldDB" id="A0A9X1NXI5"/>
<dbReference type="EMBL" id="JAJUWU010000004">
    <property type="protein sequence ID" value="MCE7027412.1"/>
    <property type="molecule type" value="Genomic_DNA"/>
</dbReference>
<name>A0A9X1NXI5_9HYPH</name>
<keyword evidence="3" id="KW-1185">Reference proteome</keyword>
<evidence type="ECO:0000313" key="3">
    <source>
        <dbReference type="Proteomes" id="UP001139035"/>
    </source>
</evidence>
<feature type="region of interest" description="Disordered" evidence="1">
    <location>
        <begin position="98"/>
        <end position="121"/>
    </location>
</feature>
<evidence type="ECO:0000313" key="2">
    <source>
        <dbReference type="EMBL" id="MCE7027412.1"/>
    </source>
</evidence>
<organism evidence="2 3">
    <name type="scientific">Jiella avicenniae</name>
    <dbReference type="NCBI Taxonomy" id="2907202"/>
    <lineage>
        <taxon>Bacteria</taxon>
        <taxon>Pseudomonadati</taxon>
        <taxon>Pseudomonadota</taxon>
        <taxon>Alphaproteobacteria</taxon>
        <taxon>Hyphomicrobiales</taxon>
        <taxon>Aurantimonadaceae</taxon>
        <taxon>Jiella</taxon>
    </lineage>
</organism>
<gene>
    <name evidence="2" type="ORF">LZD57_05360</name>
</gene>
<proteinExistence type="predicted"/>